<reference evidence="8 9" key="1">
    <citation type="submission" date="2020-06" db="EMBL/GenBank/DDBJ databases">
        <title>Interaction of electrochemicaly active bacteria, Geobacter bremensis R4 on different carbon anode.</title>
        <authorList>
            <person name="Meng L."/>
            <person name="Yoshida N."/>
        </authorList>
    </citation>
    <scope>NUCLEOTIDE SEQUENCE [LARGE SCALE GENOMIC DNA]</scope>
    <source>
        <strain evidence="8 9">R4</strain>
    </source>
</reference>
<evidence type="ECO:0000256" key="3">
    <source>
        <dbReference type="ARBA" id="ARBA00023274"/>
    </source>
</evidence>
<evidence type="ECO:0000313" key="9">
    <source>
        <dbReference type="Proteomes" id="UP000515472"/>
    </source>
</evidence>
<evidence type="ECO:0000313" key="8">
    <source>
        <dbReference type="EMBL" id="BCG46714.1"/>
    </source>
</evidence>
<keyword evidence="6" id="KW-0694">RNA-binding</keyword>
<keyword evidence="2 6" id="KW-0689">Ribosomal protein</keyword>
<keyword evidence="6" id="KW-0699">rRNA-binding</keyword>
<evidence type="ECO:0000256" key="4">
    <source>
        <dbReference type="ARBA" id="ARBA00035104"/>
    </source>
</evidence>
<dbReference type="Proteomes" id="UP000515472">
    <property type="component" value="Chromosome"/>
</dbReference>
<dbReference type="PANTHER" id="PTHR21011">
    <property type="entry name" value="MITOCHONDRIAL 28S RIBOSOMAL PROTEIN S6"/>
    <property type="match status" value="1"/>
</dbReference>
<dbReference type="AlphaFoldDB" id="A0A6S6M4X0"/>
<feature type="region of interest" description="Disordered" evidence="7">
    <location>
        <begin position="103"/>
        <end position="134"/>
    </location>
</feature>
<keyword evidence="3 6" id="KW-0687">Ribonucleoprotein</keyword>
<dbReference type="GO" id="GO:0022627">
    <property type="term" value="C:cytosolic small ribosomal subunit"/>
    <property type="evidence" value="ECO:0007669"/>
    <property type="project" value="TreeGrafter"/>
</dbReference>
<evidence type="ECO:0000256" key="1">
    <source>
        <dbReference type="ARBA" id="ARBA00009512"/>
    </source>
</evidence>
<dbReference type="Gene3D" id="3.30.70.60">
    <property type="match status" value="1"/>
</dbReference>
<evidence type="ECO:0000256" key="2">
    <source>
        <dbReference type="ARBA" id="ARBA00022980"/>
    </source>
</evidence>
<dbReference type="HAMAP" id="MF_00360">
    <property type="entry name" value="Ribosomal_bS6"/>
    <property type="match status" value="1"/>
</dbReference>
<dbReference type="InterPro" id="IPR014717">
    <property type="entry name" value="Transl_elong_EF1B/ribsomal_bS6"/>
</dbReference>
<evidence type="ECO:0000256" key="7">
    <source>
        <dbReference type="SAM" id="MobiDB-lite"/>
    </source>
</evidence>
<comment type="similarity">
    <text evidence="1 6">Belongs to the bacterial ribosomal protein bS6 family.</text>
</comment>
<dbReference type="GO" id="GO:0070181">
    <property type="term" value="F:small ribosomal subunit rRNA binding"/>
    <property type="evidence" value="ECO:0007669"/>
    <property type="project" value="TreeGrafter"/>
</dbReference>
<dbReference type="CDD" id="cd00473">
    <property type="entry name" value="bS6"/>
    <property type="match status" value="1"/>
</dbReference>
<dbReference type="InterPro" id="IPR000529">
    <property type="entry name" value="Ribosomal_bS6"/>
</dbReference>
<feature type="compositionally biased region" description="Low complexity" evidence="7">
    <location>
        <begin position="118"/>
        <end position="134"/>
    </location>
</feature>
<dbReference type="NCBIfam" id="TIGR00166">
    <property type="entry name" value="S6"/>
    <property type="match status" value="1"/>
</dbReference>
<evidence type="ECO:0000256" key="6">
    <source>
        <dbReference type="HAMAP-Rule" id="MF_00360"/>
    </source>
</evidence>
<dbReference type="GO" id="GO:0003735">
    <property type="term" value="F:structural constituent of ribosome"/>
    <property type="evidence" value="ECO:0007669"/>
    <property type="project" value="InterPro"/>
</dbReference>
<organism evidence="8 9">
    <name type="scientific">Citrifermentans bremense</name>
    <dbReference type="NCBI Taxonomy" id="60035"/>
    <lineage>
        <taxon>Bacteria</taxon>
        <taxon>Pseudomonadati</taxon>
        <taxon>Thermodesulfobacteriota</taxon>
        <taxon>Desulfuromonadia</taxon>
        <taxon>Geobacterales</taxon>
        <taxon>Geobacteraceae</taxon>
        <taxon>Citrifermentans</taxon>
    </lineage>
</organism>
<dbReference type="InterPro" id="IPR020814">
    <property type="entry name" value="Ribosomal_S6_plastid/chlpt"/>
</dbReference>
<name>A0A6S6M4X0_9BACT</name>
<comment type="function">
    <text evidence="4 6">Binds together with bS18 to 16S ribosomal RNA.</text>
</comment>
<gene>
    <name evidence="6" type="primary">rpsF</name>
    <name evidence="8" type="ORF">GEOBRER4_n1523</name>
</gene>
<accession>A0A6S6M4X0</accession>
<dbReference type="PANTHER" id="PTHR21011:SF1">
    <property type="entry name" value="SMALL RIBOSOMAL SUBUNIT PROTEIN BS6M"/>
    <property type="match status" value="1"/>
</dbReference>
<dbReference type="KEGG" id="gbn:GEOBRER4_14640"/>
<protein>
    <recommendedName>
        <fullName evidence="5 6">Small ribosomal subunit protein bS6</fullName>
    </recommendedName>
</protein>
<dbReference type="RefSeq" id="WP_026843227.1">
    <property type="nucleotide sequence ID" value="NZ_AP023213.1"/>
</dbReference>
<sequence length="134" mass="14958">MSRMYETIYIVQPDLGDEEIKALSTKVQDVIAGMNGDFKRLEDWGTRKLAYPINKNPRGRYFYLRFDGDSGLIAELERRLRLDDKVIRYQSVKLETEVVAPAAAPVKSAEEGTEEVAAEAATEAPAETTTTVEG</sequence>
<dbReference type="SUPFAM" id="SSF54995">
    <property type="entry name" value="Ribosomal protein S6"/>
    <property type="match status" value="1"/>
</dbReference>
<proteinExistence type="inferred from homology"/>
<dbReference type="GO" id="GO:0006412">
    <property type="term" value="P:translation"/>
    <property type="evidence" value="ECO:0007669"/>
    <property type="project" value="UniProtKB-UniRule"/>
</dbReference>
<dbReference type="Pfam" id="PF01250">
    <property type="entry name" value="Ribosomal_S6"/>
    <property type="match status" value="1"/>
</dbReference>
<dbReference type="InterPro" id="IPR035980">
    <property type="entry name" value="Ribosomal_bS6_sf"/>
</dbReference>
<dbReference type="EMBL" id="AP023213">
    <property type="protein sequence ID" value="BCG46714.1"/>
    <property type="molecule type" value="Genomic_DNA"/>
</dbReference>
<keyword evidence="9" id="KW-1185">Reference proteome</keyword>
<evidence type="ECO:0000256" key="5">
    <source>
        <dbReference type="ARBA" id="ARBA00035294"/>
    </source>
</evidence>